<dbReference type="GO" id="GO:0003677">
    <property type="term" value="F:DNA binding"/>
    <property type="evidence" value="ECO:0007669"/>
    <property type="project" value="UniProtKB-KW"/>
</dbReference>
<dbReference type="InParanoid" id="A0A0V0QNG6"/>
<dbReference type="Proteomes" id="UP000054937">
    <property type="component" value="Unassembled WGS sequence"/>
</dbReference>
<dbReference type="GO" id="GO:0005634">
    <property type="term" value="C:nucleus"/>
    <property type="evidence" value="ECO:0007669"/>
    <property type="project" value="UniProtKB-SubCell"/>
</dbReference>
<evidence type="ECO:0000259" key="8">
    <source>
        <dbReference type="PROSITE" id="PS00036"/>
    </source>
</evidence>
<keyword evidence="5" id="KW-0804">Transcription</keyword>
<reference evidence="9 10" key="1">
    <citation type="journal article" date="2015" name="Sci. Rep.">
        <title>Genome of the facultative scuticociliatosis pathogen Pseudocohnilembus persalinus provides insight into its virulence through horizontal gene transfer.</title>
        <authorList>
            <person name="Xiong J."/>
            <person name="Wang G."/>
            <person name="Cheng J."/>
            <person name="Tian M."/>
            <person name="Pan X."/>
            <person name="Warren A."/>
            <person name="Jiang C."/>
            <person name="Yuan D."/>
            <person name="Miao W."/>
        </authorList>
    </citation>
    <scope>NUCLEOTIDE SEQUENCE [LARGE SCALE GENOMIC DNA]</scope>
    <source>
        <strain evidence="9">36N120E</strain>
    </source>
</reference>
<feature type="compositionally biased region" description="Low complexity" evidence="7">
    <location>
        <begin position="110"/>
        <end position="137"/>
    </location>
</feature>
<comment type="subcellular location">
    <subcellularLocation>
        <location evidence="1">Nucleus</location>
    </subcellularLocation>
</comment>
<dbReference type="OMA" id="DYEGPPQ"/>
<organism evidence="9 10">
    <name type="scientific">Pseudocohnilembus persalinus</name>
    <name type="common">Ciliate</name>
    <dbReference type="NCBI Taxonomy" id="266149"/>
    <lineage>
        <taxon>Eukaryota</taxon>
        <taxon>Sar</taxon>
        <taxon>Alveolata</taxon>
        <taxon>Ciliophora</taxon>
        <taxon>Intramacronucleata</taxon>
        <taxon>Oligohymenophorea</taxon>
        <taxon>Scuticociliatia</taxon>
        <taxon>Philasterida</taxon>
        <taxon>Pseudocohnilembidae</taxon>
        <taxon>Pseudocohnilembus</taxon>
    </lineage>
</organism>
<comment type="similarity">
    <text evidence="2">Belongs to the bZIP family.</text>
</comment>
<dbReference type="SUPFAM" id="SSF57959">
    <property type="entry name" value="Leucine zipper domain"/>
    <property type="match status" value="1"/>
</dbReference>
<evidence type="ECO:0000256" key="4">
    <source>
        <dbReference type="ARBA" id="ARBA00023125"/>
    </source>
</evidence>
<evidence type="ECO:0000256" key="6">
    <source>
        <dbReference type="ARBA" id="ARBA00023242"/>
    </source>
</evidence>
<dbReference type="SMART" id="SM00338">
    <property type="entry name" value="BRLZ"/>
    <property type="match status" value="1"/>
</dbReference>
<dbReference type="AlphaFoldDB" id="A0A0V0QNG6"/>
<keyword evidence="6" id="KW-0539">Nucleus</keyword>
<evidence type="ECO:0000313" key="10">
    <source>
        <dbReference type="Proteomes" id="UP000054937"/>
    </source>
</evidence>
<name>A0A0V0QNG6_PSEPJ</name>
<comment type="caution">
    <text evidence="9">The sequence shown here is derived from an EMBL/GenBank/DDBJ whole genome shotgun (WGS) entry which is preliminary data.</text>
</comment>
<evidence type="ECO:0000256" key="1">
    <source>
        <dbReference type="ARBA" id="ARBA00004123"/>
    </source>
</evidence>
<keyword evidence="3" id="KW-0805">Transcription regulation</keyword>
<dbReference type="OrthoDB" id="425490at2759"/>
<accession>A0A0V0QNG6</accession>
<keyword evidence="4" id="KW-0238">DNA-binding</keyword>
<evidence type="ECO:0000256" key="2">
    <source>
        <dbReference type="ARBA" id="ARBA00007163"/>
    </source>
</evidence>
<dbReference type="InterPro" id="IPR046347">
    <property type="entry name" value="bZIP_sf"/>
</dbReference>
<dbReference type="Pfam" id="PF00170">
    <property type="entry name" value="bZIP_1"/>
    <property type="match status" value="1"/>
</dbReference>
<dbReference type="PANTHER" id="PTHR47416">
    <property type="entry name" value="BASIC-LEUCINE ZIPPER TRANSCRIPTION FACTOR F-RELATED"/>
    <property type="match status" value="1"/>
</dbReference>
<keyword evidence="10" id="KW-1185">Reference proteome</keyword>
<feature type="domain" description="BZIP" evidence="8">
    <location>
        <begin position="154"/>
        <end position="168"/>
    </location>
</feature>
<proteinExistence type="inferred from homology"/>
<evidence type="ECO:0000256" key="3">
    <source>
        <dbReference type="ARBA" id="ARBA00023015"/>
    </source>
</evidence>
<dbReference type="CDD" id="cd14811">
    <property type="entry name" value="bZIP_u2"/>
    <property type="match status" value="1"/>
</dbReference>
<dbReference type="GO" id="GO:0003700">
    <property type="term" value="F:DNA-binding transcription factor activity"/>
    <property type="evidence" value="ECO:0007669"/>
    <property type="project" value="InterPro"/>
</dbReference>
<sequence length="426" mass="50425">MGRVYMDEGEKEVDDDLDIKVNQSEGLDQLGLLKLQANSLGALTATGHTLTDEQKKRYLEEQEDQIVKAQIKKDRQKNKKQKKFNQKKKLKDQQNMQRSPSQNSQKEENQNQQTQQNQNQSLNQTGDESTNNINNSNSIQKIIEKGGEVGLEEKLEKNRESARNSRIRKKIYIELLEQKVLKLSEELEVKKVQLSEKDNYLDKIHYQTRFLDKYYSGQEAFFDKLDGLLKQQKKDQSSINMLLDSMRLRMGVSGKERKDAMNYFFKQYLNIAIPQHLRYIIWSACFNKDIFEVEPDPNKPEWREKLIKLLEPTKQQAQKMQRFKQLLVTEKDNMNEILQNMLDCKQKLLQKMYTIEFAMDEIREYFSPIQAASVMNFLHRNQDNGEYSHPNIWDSLKECQDLQFYEDEDLDTESQNMQKIFKIGKM</sequence>
<evidence type="ECO:0000256" key="7">
    <source>
        <dbReference type="SAM" id="MobiDB-lite"/>
    </source>
</evidence>
<dbReference type="InterPro" id="IPR004827">
    <property type="entry name" value="bZIP"/>
</dbReference>
<protein>
    <recommendedName>
        <fullName evidence="8">BZIP domain-containing protein</fullName>
    </recommendedName>
</protein>
<feature type="compositionally biased region" description="Basic residues" evidence="7">
    <location>
        <begin position="74"/>
        <end position="90"/>
    </location>
</feature>
<dbReference type="PROSITE" id="PS00036">
    <property type="entry name" value="BZIP_BASIC"/>
    <property type="match status" value="1"/>
</dbReference>
<dbReference type="PANTHER" id="PTHR47416:SF8">
    <property type="entry name" value="BASIC-LEUCINE ZIPPER TRANSCRIPTION FACTOR E-RELATED"/>
    <property type="match status" value="1"/>
</dbReference>
<gene>
    <name evidence="9" type="ORF">PPERSA_04630</name>
</gene>
<dbReference type="EMBL" id="LDAU01000125">
    <property type="protein sequence ID" value="KRX03835.1"/>
    <property type="molecule type" value="Genomic_DNA"/>
</dbReference>
<dbReference type="Gene3D" id="1.20.5.170">
    <property type="match status" value="1"/>
</dbReference>
<feature type="region of interest" description="Disordered" evidence="7">
    <location>
        <begin position="71"/>
        <end position="137"/>
    </location>
</feature>
<evidence type="ECO:0000256" key="5">
    <source>
        <dbReference type="ARBA" id="ARBA00023163"/>
    </source>
</evidence>
<evidence type="ECO:0000313" key="9">
    <source>
        <dbReference type="EMBL" id="KRX03835.1"/>
    </source>
</evidence>